<organism evidence="2">
    <name type="scientific">uncultured Acetobacteraceae bacterium</name>
    <dbReference type="NCBI Taxonomy" id="169975"/>
    <lineage>
        <taxon>Bacteria</taxon>
        <taxon>Pseudomonadati</taxon>
        <taxon>Pseudomonadota</taxon>
        <taxon>Alphaproteobacteria</taxon>
        <taxon>Acetobacterales</taxon>
        <taxon>Acetobacteraceae</taxon>
        <taxon>environmental samples</taxon>
    </lineage>
</organism>
<sequence>ARRPGSRTRRHRRRGRAPPGAARGHPGPRLARGRPHRGELHRRLRRHAAAAPDERAADAARQGGVRRPRRHLAPGRAPRRPRREGDHLHPWTDLRALPAGRPRGGAERARGRGPHVGAPRPEGARAGARPPAAVHRRARGAHGPAAGRHAQPPQPRPAPGVRLPLPLERLGRPPPALPAGRGRPRLPGEPALPLRHRRRDVLQLRLDGHGHRGAAHGGPGARARPVVGRVPPTVPPARRVSEHLPAPLRLRPRAAHRHARPADRAHEGAARGLVRELRGGGEALPVRPPAARRAGL</sequence>
<feature type="compositionally biased region" description="Low complexity" evidence="1">
    <location>
        <begin position="159"/>
        <end position="168"/>
    </location>
</feature>
<dbReference type="EMBL" id="CADCTG010000151">
    <property type="protein sequence ID" value="CAA9244771.1"/>
    <property type="molecule type" value="Genomic_DNA"/>
</dbReference>
<feature type="region of interest" description="Disordered" evidence="1">
    <location>
        <begin position="1"/>
        <end position="191"/>
    </location>
</feature>
<feature type="compositionally biased region" description="Low complexity" evidence="1">
    <location>
        <begin position="141"/>
        <end position="151"/>
    </location>
</feature>
<feature type="compositionally biased region" description="Basic residues" evidence="1">
    <location>
        <begin position="1"/>
        <end position="16"/>
    </location>
</feature>
<feature type="compositionally biased region" description="Basic residues" evidence="1">
    <location>
        <begin position="31"/>
        <end position="48"/>
    </location>
</feature>
<reference evidence="2" key="1">
    <citation type="submission" date="2020-02" db="EMBL/GenBank/DDBJ databases">
        <authorList>
            <person name="Meier V. D."/>
        </authorList>
    </citation>
    <scope>NUCLEOTIDE SEQUENCE</scope>
    <source>
        <strain evidence="2">AVDCRST_MAG08</strain>
    </source>
</reference>
<protein>
    <submittedName>
        <fullName evidence="2">Uncharacterized protein</fullName>
    </submittedName>
</protein>
<feature type="compositionally biased region" description="Low complexity" evidence="1">
    <location>
        <begin position="17"/>
        <end position="30"/>
    </location>
</feature>
<dbReference type="AlphaFoldDB" id="A0A6J4IAA5"/>
<feature type="non-terminal residue" evidence="2">
    <location>
        <position position="1"/>
    </location>
</feature>
<gene>
    <name evidence="2" type="ORF">AVDCRST_MAG08-1803</name>
</gene>
<feature type="non-terminal residue" evidence="2">
    <location>
        <position position="296"/>
    </location>
</feature>
<evidence type="ECO:0000313" key="2">
    <source>
        <dbReference type="EMBL" id="CAA9244771.1"/>
    </source>
</evidence>
<evidence type="ECO:0000256" key="1">
    <source>
        <dbReference type="SAM" id="MobiDB-lite"/>
    </source>
</evidence>
<accession>A0A6J4IAA5</accession>
<proteinExistence type="predicted"/>
<feature type="compositionally biased region" description="Basic and acidic residues" evidence="1">
    <location>
        <begin position="83"/>
        <end position="92"/>
    </location>
</feature>
<feature type="compositionally biased region" description="Low complexity" evidence="1">
    <location>
        <begin position="116"/>
        <end position="133"/>
    </location>
</feature>
<name>A0A6J4IAA5_9PROT</name>
<feature type="compositionally biased region" description="Basic residues" evidence="1">
    <location>
        <begin position="64"/>
        <end position="82"/>
    </location>
</feature>